<dbReference type="InterPro" id="IPR036188">
    <property type="entry name" value="FAD/NAD-bd_sf"/>
</dbReference>
<comment type="caution">
    <text evidence="7">The sequence shown here is derived from an EMBL/GenBank/DDBJ whole genome shotgun (WGS) entry which is preliminary data.</text>
</comment>
<dbReference type="Proteomes" id="UP000567293">
    <property type="component" value="Unassembled WGS sequence"/>
</dbReference>
<dbReference type="PANTHER" id="PTHR10961:SF7">
    <property type="entry name" value="FAD DEPENDENT OXIDOREDUCTASE DOMAIN-CONTAINING PROTEIN"/>
    <property type="match status" value="1"/>
</dbReference>
<comment type="cofactor">
    <cofactor evidence="1">
        <name>FAD</name>
        <dbReference type="ChEBI" id="CHEBI:57692"/>
    </cofactor>
</comment>
<feature type="non-terminal residue" evidence="7">
    <location>
        <position position="133"/>
    </location>
</feature>
<organism evidence="7 8">
    <name type="scientific">Candidatus Acidiferrum panamense</name>
    <dbReference type="NCBI Taxonomy" id="2741543"/>
    <lineage>
        <taxon>Bacteria</taxon>
        <taxon>Pseudomonadati</taxon>
        <taxon>Acidobacteriota</taxon>
        <taxon>Terriglobia</taxon>
        <taxon>Candidatus Acidiferrales</taxon>
        <taxon>Candidatus Acidiferrum</taxon>
    </lineage>
</organism>
<sequence>MDLQKMQNTYDVAVIGAGVFGAWTAWHLAKRGQRVALLEAYGPGHSRASSGGETRIIRMGYGADELYTRWSERSLAEWKDFLGSVRQPLLLETGVLWMAGKDDVRLRQTAATLKRCGINFVEYDRASLEKRYP</sequence>
<gene>
    <name evidence="7" type="ORF">HRJ53_15515</name>
</gene>
<evidence type="ECO:0000259" key="6">
    <source>
        <dbReference type="Pfam" id="PF01266"/>
    </source>
</evidence>
<dbReference type="AlphaFoldDB" id="A0A7V8SY54"/>
<dbReference type="GO" id="GO:0050660">
    <property type="term" value="F:flavin adenine dinucleotide binding"/>
    <property type="evidence" value="ECO:0007669"/>
    <property type="project" value="InterPro"/>
</dbReference>
<evidence type="ECO:0000256" key="2">
    <source>
        <dbReference type="ARBA" id="ARBA00022630"/>
    </source>
</evidence>
<dbReference type="InterPro" id="IPR006076">
    <property type="entry name" value="FAD-dep_OxRdtase"/>
</dbReference>
<name>A0A7V8SY54_9BACT</name>
<reference evidence="7" key="1">
    <citation type="submission" date="2020-06" db="EMBL/GenBank/DDBJ databases">
        <title>Legume-microbial interactions unlock mineral nutrients during tropical forest succession.</title>
        <authorList>
            <person name="Epihov D.Z."/>
        </authorList>
    </citation>
    <scope>NUCLEOTIDE SEQUENCE [LARGE SCALE GENOMIC DNA]</scope>
    <source>
        <strain evidence="7">Pan2503</strain>
    </source>
</reference>
<dbReference type="EMBL" id="JACDQQ010001488">
    <property type="protein sequence ID" value="MBA0086387.1"/>
    <property type="molecule type" value="Genomic_DNA"/>
</dbReference>
<keyword evidence="5" id="KW-0812">Transmembrane</keyword>
<evidence type="ECO:0000256" key="3">
    <source>
        <dbReference type="ARBA" id="ARBA00022827"/>
    </source>
</evidence>
<evidence type="ECO:0000313" key="7">
    <source>
        <dbReference type="EMBL" id="MBA0086387.1"/>
    </source>
</evidence>
<keyword evidence="3" id="KW-0274">FAD</keyword>
<dbReference type="PANTHER" id="PTHR10961">
    <property type="entry name" value="PEROXISOMAL SARCOSINE OXIDASE"/>
    <property type="match status" value="1"/>
</dbReference>
<feature type="transmembrane region" description="Helical" evidence="5">
    <location>
        <begin position="12"/>
        <end position="29"/>
    </location>
</feature>
<proteinExistence type="predicted"/>
<dbReference type="SUPFAM" id="SSF51905">
    <property type="entry name" value="FAD/NAD(P)-binding domain"/>
    <property type="match status" value="1"/>
</dbReference>
<accession>A0A7V8SY54</accession>
<feature type="domain" description="FAD dependent oxidoreductase" evidence="6">
    <location>
        <begin position="11"/>
        <end position="133"/>
    </location>
</feature>
<evidence type="ECO:0000313" key="8">
    <source>
        <dbReference type="Proteomes" id="UP000567293"/>
    </source>
</evidence>
<dbReference type="GO" id="GO:0008115">
    <property type="term" value="F:sarcosine oxidase activity"/>
    <property type="evidence" value="ECO:0007669"/>
    <property type="project" value="TreeGrafter"/>
</dbReference>
<keyword evidence="4" id="KW-0560">Oxidoreductase</keyword>
<evidence type="ECO:0000256" key="1">
    <source>
        <dbReference type="ARBA" id="ARBA00001974"/>
    </source>
</evidence>
<evidence type="ECO:0000256" key="4">
    <source>
        <dbReference type="ARBA" id="ARBA00023002"/>
    </source>
</evidence>
<evidence type="ECO:0000256" key="5">
    <source>
        <dbReference type="SAM" id="Phobius"/>
    </source>
</evidence>
<dbReference type="Pfam" id="PF01266">
    <property type="entry name" value="DAO"/>
    <property type="match status" value="1"/>
</dbReference>
<protein>
    <submittedName>
        <fullName evidence="7">FAD-dependent oxidoreductase</fullName>
    </submittedName>
</protein>
<keyword evidence="2" id="KW-0285">Flavoprotein</keyword>
<keyword evidence="5" id="KW-0472">Membrane</keyword>
<dbReference type="Gene3D" id="3.50.50.60">
    <property type="entry name" value="FAD/NAD(P)-binding domain"/>
    <property type="match status" value="1"/>
</dbReference>
<dbReference type="InterPro" id="IPR045170">
    <property type="entry name" value="MTOX"/>
</dbReference>
<keyword evidence="5" id="KW-1133">Transmembrane helix</keyword>
<keyword evidence="8" id="KW-1185">Reference proteome</keyword>